<reference evidence="1" key="1">
    <citation type="submission" date="2019-08" db="EMBL/GenBank/DDBJ databases">
        <authorList>
            <person name="Kucharzyk K."/>
            <person name="Murdoch R.W."/>
            <person name="Higgins S."/>
            <person name="Loffler F."/>
        </authorList>
    </citation>
    <scope>NUCLEOTIDE SEQUENCE</scope>
</reference>
<comment type="caution">
    <text evidence="1">The sequence shown here is derived from an EMBL/GenBank/DDBJ whole genome shotgun (WGS) entry which is preliminary data.</text>
</comment>
<dbReference type="AlphaFoldDB" id="A0A644ZTV8"/>
<dbReference type="SUPFAM" id="SSF48452">
    <property type="entry name" value="TPR-like"/>
    <property type="match status" value="1"/>
</dbReference>
<dbReference type="EMBL" id="VSSQ01010462">
    <property type="protein sequence ID" value="MPM44410.1"/>
    <property type="molecule type" value="Genomic_DNA"/>
</dbReference>
<gene>
    <name evidence="1" type="ORF">SDC9_91088</name>
</gene>
<protein>
    <recommendedName>
        <fullName evidence="2">Tetratricopeptide repeat protein</fullName>
    </recommendedName>
</protein>
<dbReference type="Gene3D" id="1.25.40.10">
    <property type="entry name" value="Tetratricopeptide repeat domain"/>
    <property type="match status" value="1"/>
</dbReference>
<name>A0A644ZTV8_9ZZZZ</name>
<dbReference type="SMART" id="SM00028">
    <property type="entry name" value="TPR"/>
    <property type="match status" value="2"/>
</dbReference>
<evidence type="ECO:0000313" key="1">
    <source>
        <dbReference type="EMBL" id="MPM44410.1"/>
    </source>
</evidence>
<accession>A0A644ZTV8</accession>
<evidence type="ECO:0008006" key="2">
    <source>
        <dbReference type="Google" id="ProtNLM"/>
    </source>
</evidence>
<dbReference type="InterPro" id="IPR019734">
    <property type="entry name" value="TPR_rpt"/>
</dbReference>
<organism evidence="1">
    <name type="scientific">bioreactor metagenome</name>
    <dbReference type="NCBI Taxonomy" id="1076179"/>
    <lineage>
        <taxon>unclassified sequences</taxon>
        <taxon>metagenomes</taxon>
        <taxon>ecological metagenomes</taxon>
    </lineage>
</organism>
<dbReference type="PROSITE" id="PS50005">
    <property type="entry name" value="TPR"/>
    <property type="match status" value="1"/>
</dbReference>
<sequence length="109" mass="12495">MEKDFLAVIDKAKCLMNERRYEECEAALCTAMFQFPHDAVPHNLMGLMLEKKNLHEDAMKHFRAAIALDPTYIPAEWNLECFGDYVSPHPCAYCESDCKKTPGKKPEGR</sequence>
<proteinExistence type="predicted"/>
<dbReference type="InterPro" id="IPR011990">
    <property type="entry name" value="TPR-like_helical_dom_sf"/>
</dbReference>